<dbReference type="Gene3D" id="3.40.50.2300">
    <property type="match status" value="1"/>
</dbReference>
<organism evidence="3">
    <name type="scientific">uncultured Thermomicrobiales bacterium</name>
    <dbReference type="NCBI Taxonomy" id="1645740"/>
    <lineage>
        <taxon>Bacteria</taxon>
        <taxon>Pseudomonadati</taxon>
        <taxon>Thermomicrobiota</taxon>
        <taxon>Thermomicrobia</taxon>
        <taxon>Thermomicrobiales</taxon>
        <taxon>environmental samples</taxon>
    </lineage>
</organism>
<feature type="modified residue" description="4-aspartylphosphate" evidence="1">
    <location>
        <position position="62"/>
    </location>
</feature>
<evidence type="ECO:0000313" key="3">
    <source>
        <dbReference type="EMBL" id="CAA9581791.1"/>
    </source>
</evidence>
<dbReference type="InterPro" id="IPR001789">
    <property type="entry name" value="Sig_transdc_resp-reg_receiver"/>
</dbReference>
<dbReference type="InterPro" id="IPR011006">
    <property type="entry name" value="CheY-like_superfamily"/>
</dbReference>
<protein>
    <recommendedName>
        <fullName evidence="2">Response regulatory domain-containing protein</fullName>
    </recommendedName>
</protein>
<dbReference type="PROSITE" id="PS50110">
    <property type="entry name" value="RESPONSE_REGULATORY"/>
    <property type="match status" value="1"/>
</dbReference>
<gene>
    <name evidence="3" type="ORF">AVDCRST_MAG88-3430</name>
</gene>
<evidence type="ECO:0000256" key="1">
    <source>
        <dbReference type="PROSITE-ProRule" id="PRU00169"/>
    </source>
</evidence>
<accession>A0A6J4VMR9</accession>
<reference evidence="3" key="1">
    <citation type="submission" date="2020-02" db="EMBL/GenBank/DDBJ databases">
        <authorList>
            <person name="Meier V. D."/>
        </authorList>
    </citation>
    <scope>NUCLEOTIDE SEQUENCE</scope>
    <source>
        <strain evidence="3">AVDCRST_MAG88</strain>
    </source>
</reference>
<dbReference type="EMBL" id="CADCWM010000825">
    <property type="protein sequence ID" value="CAA9581791.1"/>
    <property type="molecule type" value="Genomic_DNA"/>
</dbReference>
<dbReference type="GO" id="GO:0000160">
    <property type="term" value="P:phosphorelay signal transduction system"/>
    <property type="evidence" value="ECO:0007669"/>
    <property type="project" value="InterPro"/>
</dbReference>
<proteinExistence type="predicted"/>
<evidence type="ECO:0000259" key="2">
    <source>
        <dbReference type="PROSITE" id="PS50110"/>
    </source>
</evidence>
<sequence>MSTEPEGEHGATRIVAVVRDLFFAARIGATLRPLGYRVDVVHTAPALRAATREEAPALVIVDLAHKAIDPPGLIAALKGEPATGALPVLAFGSHLDHAARDAAKAAGADRVVANSKLTEDLPALVERYARVG</sequence>
<feature type="domain" description="Response regulatory" evidence="2">
    <location>
        <begin position="13"/>
        <end position="129"/>
    </location>
</feature>
<keyword evidence="1" id="KW-0597">Phosphoprotein</keyword>
<name>A0A6J4VMR9_9BACT</name>
<dbReference type="SUPFAM" id="SSF52172">
    <property type="entry name" value="CheY-like"/>
    <property type="match status" value="1"/>
</dbReference>
<dbReference type="AlphaFoldDB" id="A0A6J4VMR9"/>